<name>A0A7S7LVH4_9BACT</name>
<dbReference type="InterPro" id="IPR003594">
    <property type="entry name" value="HATPase_dom"/>
</dbReference>
<keyword evidence="9" id="KW-1133">Transmembrane helix</keyword>
<evidence type="ECO:0000256" key="3">
    <source>
        <dbReference type="ARBA" id="ARBA00022553"/>
    </source>
</evidence>
<evidence type="ECO:0000256" key="5">
    <source>
        <dbReference type="ARBA" id="ARBA00022741"/>
    </source>
</evidence>
<dbReference type="InterPro" id="IPR036890">
    <property type="entry name" value="HATPase_C_sf"/>
</dbReference>
<dbReference type="PANTHER" id="PTHR43065:SF10">
    <property type="entry name" value="PEROXIDE STRESS-ACTIVATED HISTIDINE KINASE MAK3"/>
    <property type="match status" value="1"/>
</dbReference>
<gene>
    <name evidence="11" type="ORF">HUE88_00790</name>
</gene>
<dbReference type="PANTHER" id="PTHR43065">
    <property type="entry name" value="SENSOR HISTIDINE KINASE"/>
    <property type="match status" value="1"/>
</dbReference>
<dbReference type="InterPro" id="IPR021796">
    <property type="entry name" value="Tll0287-like_dom"/>
</dbReference>
<keyword evidence="5" id="KW-0547">Nucleotide-binding</keyword>
<evidence type="ECO:0000256" key="6">
    <source>
        <dbReference type="ARBA" id="ARBA00022777"/>
    </source>
</evidence>
<dbReference type="Gene3D" id="3.30.565.10">
    <property type="entry name" value="Histidine kinase-like ATPase, C-terminal domain"/>
    <property type="match status" value="1"/>
</dbReference>
<feature type="transmembrane region" description="Helical" evidence="9">
    <location>
        <begin position="16"/>
        <end position="36"/>
    </location>
</feature>
<dbReference type="InterPro" id="IPR003661">
    <property type="entry name" value="HisK_dim/P_dom"/>
</dbReference>
<dbReference type="Gene3D" id="1.10.287.130">
    <property type="match status" value="1"/>
</dbReference>
<dbReference type="EC" id="2.7.13.3" evidence="2"/>
<keyword evidence="6" id="KW-0418">Kinase</keyword>
<evidence type="ECO:0000313" key="11">
    <source>
        <dbReference type="EMBL" id="QOY52269.1"/>
    </source>
</evidence>
<dbReference type="KEGG" id="sbal:HUE88_00790"/>
<evidence type="ECO:0000256" key="1">
    <source>
        <dbReference type="ARBA" id="ARBA00000085"/>
    </source>
</evidence>
<dbReference type="Pfam" id="PF00512">
    <property type="entry name" value="HisKA"/>
    <property type="match status" value="1"/>
</dbReference>
<keyword evidence="9" id="KW-0812">Transmembrane</keyword>
<dbReference type="GO" id="GO:0000155">
    <property type="term" value="F:phosphorelay sensor kinase activity"/>
    <property type="evidence" value="ECO:0007669"/>
    <property type="project" value="InterPro"/>
</dbReference>
<keyword evidence="8" id="KW-0902">Two-component regulatory system</keyword>
<protein>
    <recommendedName>
        <fullName evidence="2">histidine kinase</fullName>
        <ecNumber evidence="2">2.7.13.3</ecNumber>
    </recommendedName>
</protein>
<dbReference type="AlphaFoldDB" id="A0A7S7LVH4"/>
<dbReference type="SUPFAM" id="SSF47384">
    <property type="entry name" value="Homodimeric domain of signal transducing histidine kinase"/>
    <property type="match status" value="1"/>
</dbReference>
<evidence type="ECO:0000256" key="2">
    <source>
        <dbReference type="ARBA" id="ARBA00012438"/>
    </source>
</evidence>
<evidence type="ECO:0000313" key="12">
    <source>
        <dbReference type="Proteomes" id="UP000593994"/>
    </source>
</evidence>
<dbReference type="GO" id="GO:0005524">
    <property type="term" value="F:ATP binding"/>
    <property type="evidence" value="ECO:0007669"/>
    <property type="project" value="UniProtKB-KW"/>
</dbReference>
<comment type="catalytic activity">
    <reaction evidence="1">
        <text>ATP + protein L-histidine = ADP + protein N-phospho-L-histidine.</text>
        <dbReference type="EC" id="2.7.13.3"/>
    </reaction>
</comment>
<evidence type="ECO:0000256" key="4">
    <source>
        <dbReference type="ARBA" id="ARBA00022679"/>
    </source>
</evidence>
<dbReference type="SMART" id="SM00387">
    <property type="entry name" value="HATPase_c"/>
    <property type="match status" value="1"/>
</dbReference>
<feature type="domain" description="Histidine kinase" evidence="10">
    <location>
        <begin position="278"/>
        <end position="492"/>
    </location>
</feature>
<dbReference type="RefSeq" id="WP_194370146.1">
    <property type="nucleotide sequence ID" value="NZ_CP054492.1"/>
</dbReference>
<dbReference type="InterPro" id="IPR036097">
    <property type="entry name" value="HisK_dim/P_sf"/>
</dbReference>
<organism evidence="11 12">
    <name type="scientific">Candidatus Sulfurimonas baltica</name>
    <dbReference type="NCBI Taxonomy" id="2740404"/>
    <lineage>
        <taxon>Bacteria</taxon>
        <taxon>Pseudomonadati</taxon>
        <taxon>Campylobacterota</taxon>
        <taxon>Epsilonproteobacteria</taxon>
        <taxon>Campylobacterales</taxon>
        <taxon>Sulfurimonadaceae</taxon>
        <taxon>Sulfurimonas</taxon>
    </lineage>
</organism>
<dbReference type="EMBL" id="CP054492">
    <property type="protein sequence ID" value="QOY52269.1"/>
    <property type="molecule type" value="Genomic_DNA"/>
</dbReference>
<dbReference type="Pfam" id="PF02518">
    <property type="entry name" value="HATPase_c"/>
    <property type="match status" value="1"/>
</dbReference>
<evidence type="ECO:0000256" key="8">
    <source>
        <dbReference type="ARBA" id="ARBA00023012"/>
    </source>
</evidence>
<dbReference type="Proteomes" id="UP000593994">
    <property type="component" value="Chromosome"/>
</dbReference>
<keyword evidence="9" id="KW-0472">Membrane</keyword>
<evidence type="ECO:0000256" key="9">
    <source>
        <dbReference type="SAM" id="Phobius"/>
    </source>
</evidence>
<accession>A0A7S7LVH4</accession>
<dbReference type="PROSITE" id="PS50109">
    <property type="entry name" value="HIS_KIN"/>
    <property type="match status" value="1"/>
</dbReference>
<dbReference type="CDD" id="cd00082">
    <property type="entry name" value="HisKA"/>
    <property type="match status" value="1"/>
</dbReference>
<dbReference type="SMART" id="SM00388">
    <property type="entry name" value="HisKA"/>
    <property type="match status" value="1"/>
</dbReference>
<sequence length="492" mass="56746">MISEIFYKRLKKIKKYYINILISATLIIIVLLVWSINNEVKHYKNLALEYAKISFDKDLLFRQWASSHGGVYVPPTSRTPSNPYLINVEDKDVVTTTGKRLTLMNPAYMLRQLMQESEGLYGAKGHITSLTLLNPNNKPSDWETKALKLFEEGKEEEVHEFLNKDGKEYIYYMRALVVEDDCMKCHSHQGYKVGDVRGGVSVTIPMKKYNDDMYSAIKRVLSVFFIFYSIVIGGMLYTYGRLKNSLEEQKRLYEENRKKDEIMLTQSRSAAMGEMISMIAHQWRQPISIISMWANNIMADIDMDEVNKEDLRKYAEHINEQTQYLSHTIDDFRNFFKPDKAKEKVLIQDVMEECLGVIGKSLENSNINIEKNYTCKTPVEIYARELIQVYINILKNAKEALAEQKIEEANIIINIYEDKNSVICEIKDNANGIKDEIIEKIFDPYFTTKGVHSGTGIGLYMSKIMIEQHLKGTISAVNIKNGVCFSIAIPKK</sequence>
<reference evidence="11 12" key="1">
    <citation type="submission" date="2020-05" db="EMBL/GenBank/DDBJ databases">
        <title>Sulfurimonas marisnigri, sp. nov., and Sulfurimonas baltica, sp. nov., manganese oxide reducing chemolithoautotrophs of the class Epsilonproteobacteria isolated from the pelagic redoxclines of the Black and Baltic Seas and emended description of the genus Sulfurimonas.</title>
        <authorList>
            <person name="Henkel J.V."/>
            <person name="Laudan C."/>
            <person name="Werner J."/>
            <person name="Neu T."/>
            <person name="Plewe S."/>
            <person name="Sproer C."/>
            <person name="Bunk B."/>
            <person name="Schulz-Vogt H.N."/>
        </authorList>
    </citation>
    <scope>NUCLEOTIDE SEQUENCE [LARGE SCALE GENOMIC DNA]</scope>
    <source>
        <strain evidence="11 12">GD2</strain>
    </source>
</reference>
<dbReference type="Pfam" id="PF11845">
    <property type="entry name" value="Tll0287-like"/>
    <property type="match status" value="1"/>
</dbReference>
<keyword evidence="12" id="KW-1185">Reference proteome</keyword>
<dbReference type="InterPro" id="IPR005467">
    <property type="entry name" value="His_kinase_dom"/>
</dbReference>
<proteinExistence type="predicted"/>
<dbReference type="PRINTS" id="PR00344">
    <property type="entry name" value="BCTRLSENSOR"/>
</dbReference>
<dbReference type="SUPFAM" id="SSF55874">
    <property type="entry name" value="ATPase domain of HSP90 chaperone/DNA topoisomerase II/histidine kinase"/>
    <property type="match status" value="1"/>
</dbReference>
<keyword evidence="7" id="KW-0067">ATP-binding</keyword>
<keyword evidence="4" id="KW-0808">Transferase</keyword>
<keyword evidence="3" id="KW-0597">Phosphoprotein</keyword>
<evidence type="ECO:0000256" key="7">
    <source>
        <dbReference type="ARBA" id="ARBA00022840"/>
    </source>
</evidence>
<dbReference type="Gene3D" id="3.30.450.290">
    <property type="match status" value="1"/>
</dbReference>
<evidence type="ECO:0000259" key="10">
    <source>
        <dbReference type="PROSITE" id="PS50109"/>
    </source>
</evidence>
<dbReference type="InterPro" id="IPR004358">
    <property type="entry name" value="Sig_transdc_His_kin-like_C"/>
</dbReference>
<feature type="transmembrane region" description="Helical" evidence="9">
    <location>
        <begin position="220"/>
        <end position="240"/>
    </location>
</feature>